<dbReference type="AlphaFoldDB" id="A0AAD5WXM3"/>
<feature type="region of interest" description="Disordered" evidence="1">
    <location>
        <begin position="334"/>
        <end position="358"/>
    </location>
</feature>
<evidence type="ECO:0000313" key="3">
    <source>
        <dbReference type="Proteomes" id="UP001201980"/>
    </source>
</evidence>
<feature type="region of interest" description="Disordered" evidence="1">
    <location>
        <begin position="38"/>
        <end position="70"/>
    </location>
</feature>
<evidence type="ECO:0000256" key="1">
    <source>
        <dbReference type="SAM" id="MobiDB-lite"/>
    </source>
</evidence>
<evidence type="ECO:0000313" key="2">
    <source>
        <dbReference type="EMBL" id="KAJ2906637.1"/>
    </source>
</evidence>
<dbReference type="Proteomes" id="UP001201980">
    <property type="component" value="Unassembled WGS sequence"/>
</dbReference>
<dbReference type="EMBL" id="JAKWBI020000011">
    <property type="protein sequence ID" value="KAJ2906637.1"/>
    <property type="molecule type" value="Genomic_DNA"/>
</dbReference>
<name>A0AAD5WXM3_9PEZI</name>
<organism evidence="2 3">
    <name type="scientific">Zalerion maritima</name>
    <dbReference type="NCBI Taxonomy" id="339359"/>
    <lineage>
        <taxon>Eukaryota</taxon>
        <taxon>Fungi</taxon>
        <taxon>Dikarya</taxon>
        <taxon>Ascomycota</taxon>
        <taxon>Pezizomycotina</taxon>
        <taxon>Sordariomycetes</taxon>
        <taxon>Lulworthiomycetidae</taxon>
        <taxon>Lulworthiales</taxon>
        <taxon>Lulworthiaceae</taxon>
        <taxon>Zalerion</taxon>
    </lineage>
</organism>
<gene>
    <name evidence="2" type="ORF">MKZ38_000892</name>
</gene>
<comment type="caution">
    <text evidence="2">The sequence shown here is derived from an EMBL/GenBank/DDBJ whole genome shotgun (WGS) entry which is preliminary data.</text>
</comment>
<accession>A0AAD5WXM3</accession>
<feature type="compositionally biased region" description="Acidic residues" evidence="1">
    <location>
        <begin position="341"/>
        <end position="358"/>
    </location>
</feature>
<sequence length="358" mass="38912">MMPSMYGSLVPSPSVPGYHPDIMLDDWSRQMLAAANSRRFSRGSNGQRSGGAMRVVKPTSASNSPRSSMLAARRRTVVNDGMGMQARIRQQLMDQALMTAALGDAPYDNYSESTRSSSRPVSWHPGTNLQQQFHHQLTDATSVPSPACYPADSLSTTYAQFSPVPAAYSCQTSPVAFSPLSLPFADYQSTPSQCLPVDDWSGSSQATTMVSTSQPQVIMGSSLAPPEPCYAPNNAVPHEIDWNTFAAQGFDNVMPPTPESFPPMPQPEPAVTSEDYIPYSPLEEDDEEEGEILVGMGLYDTPEKDFLDTGLDNYHTTTSHLLGATRGKGLKLLEAWQPPASDDEDEDEDEDDDGTEDP</sequence>
<proteinExistence type="predicted"/>
<protein>
    <submittedName>
        <fullName evidence="2">Uncharacterized protein</fullName>
    </submittedName>
</protein>
<reference evidence="2" key="1">
    <citation type="submission" date="2022-07" db="EMBL/GenBank/DDBJ databases">
        <title>Draft genome sequence of Zalerion maritima ATCC 34329, a (micro)plastics degrading marine fungus.</title>
        <authorList>
            <person name="Paco A."/>
            <person name="Goncalves M.F.M."/>
            <person name="Rocha-Santos T.A.P."/>
            <person name="Alves A."/>
        </authorList>
    </citation>
    <scope>NUCLEOTIDE SEQUENCE</scope>
    <source>
        <strain evidence="2">ATCC 34329</strain>
    </source>
</reference>
<keyword evidence="3" id="KW-1185">Reference proteome</keyword>